<dbReference type="AlphaFoldDB" id="A0A4Y3JDW8"/>
<dbReference type="Proteomes" id="UP000317717">
    <property type="component" value="Unassembled WGS sequence"/>
</dbReference>
<dbReference type="InterPro" id="IPR016541">
    <property type="entry name" value="UCP008505"/>
</dbReference>
<dbReference type="EMBL" id="BJLJ01000015">
    <property type="protein sequence ID" value="GEA69098.1"/>
    <property type="molecule type" value="Genomic_DNA"/>
</dbReference>
<organism evidence="1 2">
    <name type="scientific">Acinetobacter pittii</name>
    <name type="common">Acinetobacter genomosp. 3</name>
    <dbReference type="NCBI Taxonomy" id="48296"/>
    <lineage>
        <taxon>Bacteria</taxon>
        <taxon>Pseudomonadati</taxon>
        <taxon>Pseudomonadota</taxon>
        <taxon>Gammaproteobacteria</taxon>
        <taxon>Moraxellales</taxon>
        <taxon>Moraxellaceae</taxon>
        <taxon>Acinetobacter</taxon>
        <taxon>Acinetobacter calcoaceticus/baumannii complex</taxon>
    </lineage>
</organism>
<accession>A0A4Y3JDW8</accession>
<reference evidence="1 2" key="1">
    <citation type="submission" date="2019-06" db="EMBL/GenBank/DDBJ databases">
        <title>Whole genome shotgun sequence of Acinetobacter pittii NBRC 110514.</title>
        <authorList>
            <person name="Hosoyama A."/>
            <person name="Uohara A."/>
            <person name="Ohji S."/>
            <person name="Ichikawa N."/>
        </authorList>
    </citation>
    <scope>NUCLEOTIDE SEQUENCE [LARGE SCALE GENOMIC DNA]</scope>
    <source>
        <strain evidence="1 2">NBRC 110514</strain>
    </source>
</reference>
<gene>
    <name evidence="1" type="ORF">PA3_32560</name>
</gene>
<sequence>MNNVKYLFDANIFIDAHNLHYHPCFCDLFWNWLNDGHQANHFFSLDRVKEEIAKPSLNNELAKYVRAGVVPNNFFLDSLSDASLIDSYTDVIKWANNHGDYIQKAKDDFADATKADAFLISVAKVQGFTIITNEVSQPEEKKRIRIPDVAKHFGVPVTRLPNVLKLHSFDNFKFQ</sequence>
<evidence type="ECO:0000313" key="1">
    <source>
        <dbReference type="EMBL" id="GEA69098.1"/>
    </source>
</evidence>
<comment type="caution">
    <text evidence="1">The sequence shown here is derived from an EMBL/GenBank/DDBJ whole genome shotgun (WGS) entry which is preliminary data.</text>
</comment>
<evidence type="ECO:0000313" key="2">
    <source>
        <dbReference type="Proteomes" id="UP000317717"/>
    </source>
</evidence>
<name>A0A4Y3JDW8_ACIPI</name>
<evidence type="ECO:0008006" key="3">
    <source>
        <dbReference type="Google" id="ProtNLM"/>
    </source>
</evidence>
<protein>
    <recommendedName>
        <fullName evidence="3">DUF4411 family protein</fullName>
    </recommendedName>
</protein>
<dbReference type="RefSeq" id="WP_141316740.1">
    <property type="nucleotide sequence ID" value="NZ_BJLJ01000015.1"/>
</dbReference>
<proteinExistence type="predicted"/>
<dbReference type="Pfam" id="PF14367">
    <property type="entry name" value="DUF4411"/>
    <property type="match status" value="1"/>
</dbReference>